<organism evidence="1 2">
    <name type="scientific">Perkinsus olseni</name>
    <name type="common">Perkinsus atlanticus</name>
    <dbReference type="NCBI Taxonomy" id="32597"/>
    <lineage>
        <taxon>Eukaryota</taxon>
        <taxon>Sar</taxon>
        <taxon>Alveolata</taxon>
        <taxon>Perkinsozoa</taxon>
        <taxon>Perkinsea</taxon>
        <taxon>Perkinsida</taxon>
        <taxon>Perkinsidae</taxon>
        <taxon>Perkinsus</taxon>
    </lineage>
</organism>
<feature type="non-terminal residue" evidence="1">
    <location>
        <position position="280"/>
    </location>
</feature>
<reference evidence="1 2" key="1">
    <citation type="submission" date="2020-04" db="EMBL/GenBank/DDBJ databases">
        <title>Perkinsus olseni comparative genomics.</title>
        <authorList>
            <person name="Bogema D.R."/>
        </authorList>
    </citation>
    <scope>NUCLEOTIDE SEQUENCE [LARGE SCALE GENOMIC DNA]</scope>
    <source>
        <strain evidence="1">ATCC PRA-205</strain>
    </source>
</reference>
<dbReference type="SUPFAM" id="SSF53098">
    <property type="entry name" value="Ribonuclease H-like"/>
    <property type="match status" value="1"/>
</dbReference>
<dbReference type="GO" id="GO:0003676">
    <property type="term" value="F:nucleic acid binding"/>
    <property type="evidence" value="ECO:0007669"/>
    <property type="project" value="InterPro"/>
</dbReference>
<accession>A0A7J6UFY6</accession>
<evidence type="ECO:0000313" key="2">
    <source>
        <dbReference type="Proteomes" id="UP000574390"/>
    </source>
</evidence>
<dbReference type="AlphaFoldDB" id="A0A7J6UFY6"/>
<dbReference type="Proteomes" id="UP000574390">
    <property type="component" value="Unassembled WGS sequence"/>
</dbReference>
<evidence type="ECO:0008006" key="3">
    <source>
        <dbReference type="Google" id="ProtNLM"/>
    </source>
</evidence>
<proteinExistence type="predicted"/>
<dbReference type="InterPro" id="IPR036397">
    <property type="entry name" value="RNaseH_sf"/>
</dbReference>
<dbReference type="Gene3D" id="3.30.420.10">
    <property type="entry name" value="Ribonuclease H-like superfamily/Ribonuclease H"/>
    <property type="match status" value="1"/>
</dbReference>
<dbReference type="InterPro" id="IPR012337">
    <property type="entry name" value="RNaseH-like_sf"/>
</dbReference>
<feature type="non-terminal residue" evidence="1">
    <location>
        <position position="1"/>
    </location>
</feature>
<dbReference type="EMBL" id="JABANM010000393">
    <property type="protein sequence ID" value="KAF4756048.1"/>
    <property type="molecule type" value="Genomic_DNA"/>
</dbReference>
<gene>
    <name evidence="1" type="ORF">FOZ62_014549</name>
</gene>
<protein>
    <recommendedName>
        <fullName evidence="3">RNase H type-1 domain-containing protein</fullName>
    </recommendedName>
</protein>
<sequence length="280" mass="31769">RSLLHHDHGPTSWVQHLGYLIRLGEDGNLEYRCQVKPLPEVDSDHITKRIAYSIAGHFTDLLKLHPECRSLCDAIRSYAGKLEKWDAVITDSSVRSYLLSLIDALKAFLPKCSCIHTASFNSTRVRLFSDASATASGYSILVGEVPLEEVSRTWSQRESIWHINRKEARSLAEALSALVTWHEERRLPISSIEAYVDSSTVYRWCKGSPLTIKTKTVERQAINRLLNAIREHVEYFAENGVKFQLKLITSEENTRADYLSRQAWIPLSPSPTSPPVLQLL</sequence>
<evidence type="ECO:0000313" key="1">
    <source>
        <dbReference type="EMBL" id="KAF4756048.1"/>
    </source>
</evidence>
<comment type="caution">
    <text evidence="1">The sequence shown here is derived from an EMBL/GenBank/DDBJ whole genome shotgun (WGS) entry which is preliminary data.</text>
</comment>
<name>A0A7J6UFY6_PEROL</name>